<name>A0A3M8L3P7_9MICO</name>
<organism evidence="2 3">
    <name type="scientific">Cryobacterium tepidiphilum</name>
    <dbReference type="NCBI Taxonomy" id="2486026"/>
    <lineage>
        <taxon>Bacteria</taxon>
        <taxon>Bacillati</taxon>
        <taxon>Actinomycetota</taxon>
        <taxon>Actinomycetes</taxon>
        <taxon>Micrococcales</taxon>
        <taxon>Microbacteriaceae</taxon>
        <taxon>Cryobacterium</taxon>
    </lineage>
</organism>
<protein>
    <submittedName>
        <fullName evidence="2">Uncharacterized protein</fullName>
    </submittedName>
</protein>
<gene>
    <name evidence="2" type="ORF">EEJ31_09915</name>
</gene>
<evidence type="ECO:0000256" key="1">
    <source>
        <dbReference type="SAM" id="MobiDB-lite"/>
    </source>
</evidence>
<evidence type="ECO:0000313" key="3">
    <source>
        <dbReference type="Proteomes" id="UP000279859"/>
    </source>
</evidence>
<dbReference type="SUPFAM" id="SSF56770">
    <property type="entry name" value="HydA/Nqo6-like"/>
    <property type="match status" value="1"/>
</dbReference>
<feature type="region of interest" description="Disordered" evidence="1">
    <location>
        <begin position="94"/>
        <end position="179"/>
    </location>
</feature>
<sequence length="396" mass="41266">MGLRDSIAQGALRRVHVLLVETPGWAEVRMAVEGELRLRGWKAATSPADADILVVCGAPGHELASVCARVWSQMPGPRSRVTVDVTRDVSTALDSAADELGDDDAQRRDARARPTSMPQGLDEHSSVDHAGMDHPGMPGMDHSGMDHSDMPGMDHSGMATHDHTTMSGPSGIPLASGAPDRDGLEMDVLHVPLGPVLPHWHAGLVVDCVLHGDVIGQAEAKVLPAAGVPVGLPPDGSAGGEQRRVVVRNCDQAARVLALAGWPSAATRAQRIRDAALVGAALADLGAQLESLVRTVGRSRLLRWTLRGIPAAIGAVGSGEPVTVRERMLDLLREAAQSAGGASERHAASDVASQQELLRALPALIEGTDVATARLIIAAASLDTASLAISGAMRHE</sequence>
<evidence type="ECO:0000313" key="2">
    <source>
        <dbReference type="EMBL" id="RNE59348.1"/>
    </source>
</evidence>
<keyword evidence="3" id="KW-1185">Reference proteome</keyword>
<reference evidence="2 3" key="1">
    <citation type="submission" date="2018-11" db="EMBL/GenBank/DDBJ databases">
        <title>Cryobacterium sp. nov., isolated from rhizosphere soil of lettuce.</title>
        <authorList>
            <person name="Wang Y."/>
        </authorList>
    </citation>
    <scope>NUCLEOTIDE SEQUENCE [LARGE SCALE GENOMIC DNA]</scope>
    <source>
        <strain evidence="2 3">NEAU-85</strain>
    </source>
</reference>
<proteinExistence type="predicted"/>
<dbReference type="Proteomes" id="UP000279859">
    <property type="component" value="Unassembled WGS sequence"/>
</dbReference>
<feature type="compositionally biased region" description="Basic and acidic residues" evidence="1">
    <location>
        <begin position="121"/>
        <end position="132"/>
    </location>
</feature>
<dbReference type="EMBL" id="RDSR01000016">
    <property type="protein sequence ID" value="RNE59348.1"/>
    <property type="molecule type" value="Genomic_DNA"/>
</dbReference>
<comment type="caution">
    <text evidence="2">The sequence shown here is derived from an EMBL/GenBank/DDBJ whole genome shotgun (WGS) entry which is preliminary data.</text>
</comment>
<accession>A0A3M8L3P7</accession>
<dbReference type="AlphaFoldDB" id="A0A3M8L3P7"/>